<proteinExistence type="predicted"/>
<dbReference type="PANTHER" id="PTHR18901:SF38">
    <property type="entry name" value="PSEUDOURIDINE-5'-PHOSPHATASE"/>
    <property type="match status" value="1"/>
</dbReference>
<evidence type="ECO:0000313" key="3">
    <source>
        <dbReference type="Proteomes" id="UP000800200"/>
    </source>
</evidence>
<dbReference type="InterPro" id="IPR006439">
    <property type="entry name" value="HAD-SF_hydro_IA"/>
</dbReference>
<dbReference type="InterPro" id="IPR036412">
    <property type="entry name" value="HAD-like_sf"/>
</dbReference>
<dbReference type="SFLD" id="SFLDS00003">
    <property type="entry name" value="Haloacid_Dehalogenase"/>
    <property type="match status" value="1"/>
</dbReference>
<organism evidence="2 3">
    <name type="scientific">Zopfia rhizophila CBS 207.26</name>
    <dbReference type="NCBI Taxonomy" id="1314779"/>
    <lineage>
        <taxon>Eukaryota</taxon>
        <taxon>Fungi</taxon>
        <taxon>Dikarya</taxon>
        <taxon>Ascomycota</taxon>
        <taxon>Pezizomycotina</taxon>
        <taxon>Dothideomycetes</taxon>
        <taxon>Dothideomycetes incertae sedis</taxon>
        <taxon>Zopfiaceae</taxon>
        <taxon>Zopfia</taxon>
    </lineage>
</organism>
<sequence>MGTNFPLVRACIFDVDGTLLNSEDIYTKIYNNILREYGKPDYPWSIKATQQSRGTPGTLRLIEWAQLPLSVSDWKAKEKAHIDLFTKSKLLPGISTLLQTLKTQTSPTIKLALASSASRQSFSLKTSHISSISNIFPEAFCRIFGDDPDMTGCEKKPSPDIFLLALKRLNDMLVADGEPPLKAEECLVFEDSIAGVESARRANMRVIWVPHPGLAEVCRGREMDVLMGRTERDGERPDFSATGLEEEKQNLSRGKRIMSEDGWAEMRVSLENFPYEEYGIQLTF</sequence>
<evidence type="ECO:0000313" key="2">
    <source>
        <dbReference type="EMBL" id="KAF2190620.1"/>
    </source>
</evidence>
<dbReference type="Gene3D" id="1.10.150.240">
    <property type="entry name" value="Putative phosphatase, domain 2"/>
    <property type="match status" value="1"/>
</dbReference>
<dbReference type="EMBL" id="ML994618">
    <property type="protein sequence ID" value="KAF2190620.1"/>
    <property type="molecule type" value="Genomic_DNA"/>
</dbReference>
<feature type="region of interest" description="Disordered" evidence="1">
    <location>
        <begin position="230"/>
        <end position="252"/>
    </location>
</feature>
<gene>
    <name evidence="2" type="ORF">K469DRAFT_559479</name>
</gene>
<protein>
    <submittedName>
        <fullName evidence="2">HAD-like protein</fullName>
    </submittedName>
</protein>
<accession>A0A6A6EKH6</accession>
<dbReference type="Proteomes" id="UP000800200">
    <property type="component" value="Unassembled WGS sequence"/>
</dbReference>
<dbReference type="InterPro" id="IPR023198">
    <property type="entry name" value="PGP-like_dom2"/>
</dbReference>
<name>A0A6A6EKH6_9PEZI</name>
<keyword evidence="3" id="KW-1185">Reference proteome</keyword>
<dbReference type="InterPro" id="IPR023214">
    <property type="entry name" value="HAD_sf"/>
</dbReference>
<dbReference type="PANTHER" id="PTHR18901">
    <property type="entry name" value="2-DEOXYGLUCOSE-6-PHOSPHATE PHOSPHATASE 2"/>
    <property type="match status" value="1"/>
</dbReference>
<dbReference type="AlphaFoldDB" id="A0A6A6EKH6"/>
<dbReference type="Gene3D" id="3.40.50.1000">
    <property type="entry name" value="HAD superfamily/HAD-like"/>
    <property type="match status" value="1"/>
</dbReference>
<dbReference type="GO" id="GO:0016791">
    <property type="term" value="F:phosphatase activity"/>
    <property type="evidence" value="ECO:0007669"/>
    <property type="project" value="UniProtKB-ARBA"/>
</dbReference>
<dbReference type="OrthoDB" id="40579at2759"/>
<evidence type="ECO:0000256" key="1">
    <source>
        <dbReference type="SAM" id="MobiDB-lite"/>
    </source>
</evidence>
<dbReference type="SUPFAM" id="SSF56784">
    <property type="entry name" value="HAD-like"/>
    <property type="match status" value="1"/>
</dbReference>
<reference evidence="2" key="1">
    <citation type="journal article" date="2020" name="Stud. Mycol.">
        <title>101 Dothideomycetes genomes: a test case for predicting lifestyles and emergence of pathogens.</title>
        <authorList>
            <person name="Haridas S."/>
            <person name="Albert R."/>
            <person name="Binder M."/>
            <person name="Bloem J."/>
            <person name="Labutti K."/>
            <person name="Salamov A."/>
            <person name="Andreopoulos B."/>
            <person name="Baker S."/>
            <person name="Barry K."/>
            <person name="Bills G."/>
            <person name="Bluhm B."/>
            <person name="Cannon C."/>
            <person name="Castanera R."/>
            <person name="Culley D."/>
            <person name="Daum C."/>
            <person name="Ezra D."/>
            <person name="Gonzalez J."/>
            <person name="Henrissat B."/>
            <person name="Kuo A."/>
            <person name="Liang C."/>
            <person name="Lipzen A."/>
            <person name="Lutzoni F."/>
            <person name="Magnuson J."/>
            <person name="Mondo S."/>
            <person name="Nolan M."/>
            <person name="Ohm R."/>
            <person name="Pangilinan J."/>
            <person name="Park H.-J."/>
            <person name="Ramirez L."/>
            <person name="Alfaro M."/>
            <person name="Sun H."/>
            <person name="Tritt A."/>
            <person name="Yoshinaga Y."/>
            <person name="Zwiers L.-H."/>
            <person name="Turgeon B."/>
            <person name="Goodwin S."/>
            <person name="Spatafora J."/>
            <person name="Crous P."/>
            <person name="Grigoriev I."/>
        </authorList>
    </citation>
    <scope>NUCLEOTIDE SEQUENCE</scope>
    <source>
        <strain evidence="2">CBS 207.26</strain>
    </source>
</reference>
<dbReference type="Pfam" id="PF00702">
    <property type="entry name" value="Hydrolase"/>
    <property type="match status" value="1"/>
</dbReference>
<dbReference type="NCBIfam" id="TIGR01509">
    <property type="entry name" value="HAD-SF-IA-v3"/>
    <property type="match status" value="1"/>
</dbReference>
<dbReference type="SFLD" id="SFLDG01129">
    <property type="entry name" value="C1.5:_HAD__Beta-PGM__Phosphata"/>
    <property type="match status" value="1"/>
</dbReference>